<dbReference type="Proteomes" id="UP000540929">
    <property type="component" value="Unassembled WGS sequence"/>
</dbReference>
<dbReference type="Proteomes" id="UP000572540">
    <property type="component" value="Unassembled WGS sequence"/>
</dbReference>
<reference evidence="3 4" key="1">
    <citation type="submission" date="2020-07" db="EMBL/GenBank/DDBJ databases">
        <title>Exploring microbial biodiversity for novel pathways involved in the catabolism of aromatic compounds derived from lignin.</title>
        <authorList>
            <person name="Elkins J."/>
        </authorList>
    </citation>
    <scope>NUCLEOTIDE SEQUENCE [LARGE SCALE GENOMIC DNA]</scope>
    <source>
        <strain evidence="1 4">H2C3B</strain>
        <strain evidence="2 3">H2C3C</strain>
    </source>
</reference>
<dbReference type="EMBL" id="JACCAS010000001">
    <property type="protein sequence ID" value="NYH20951.1"/>
    <property type="molecule type" value="Genomic_DNA"/>
</dbReference>
<dbReference type="RefSeq" id="WP_179704477.1">
    <property type="nucleotide sequence ID" value="NZ_JACCAS010000001.1"/>
</dbReference>
<evidence type="ECO:0000313" key="1">
    <source>
        <dbReference type="EMBL" id="NYH20013.1"/>
    </source>
</evidence>
<sequence length="84" mass="9505">MKLVHELDAACKRISKALHFDALKNVSTQKQTVEKAPACGWVIVYRTAQGFCCMYDGAPVEFGEMLDVQIWSEEMDVQTYFIGL</sequence>
<keyword evidence="3" id="KW-1185">Reference proteome</keyword>
<evidence type="ECO:0000313" key="3">
    <source>
        <dbReference type="Proteomes" id="UP000540929"/>
    </source>
</evidence>
<dbReference type="EMBL" id="JACCAU010000001">
    <property type="protein sequence ID" value="NYH20013.1"/>
    <property type="molecule type" value="Genomic_DNA"/>
</dbReference>
<accession>A0A7Z0B4G1</accession>
<dbReference type="AlphaFoldDB" id="A0A7Z0B4G1"/>
<gene>
    <name evidence="2" type="ORF">GGD40_000430</name>
    <name evidence="1" type="ORF">GGD41_007241</name>
</gene>
<protein>
    <submittedName>
        <fullName evidence="1">Uncharacterized protein</fullName>
    </submittedName>
</protein>
<proteinExistence type="predicted"/>
<evidence type="ECO:0000313" key="4">
    <source>
        <dbReference type="Proteomes" id="UP000572540"/>
    </source>
</evidence>
<name>A0A7Z0B4G1_9BURK</name>
<evidence type="ECO:0000313" key="2">
    <source>
        <dbReference type="EMBL" id="NYH20951.1"/>
    </source>
</evidence>
<comment type="caution">
    <text evidence="1">The sequence shown here is derived from an EMBL/GenBank/DDBJ whole genome shotgun (WGS) entry which is preliminary data.</text>
</comment>
<organism evidence="1 4">
    <name type="scientific">Paraburkholderia bryophila</name>
    <dbReference type="NCBI Taxonomy" id="420952"/>
    <lineage>
        <taxon>Bacteria</taxon>
        <taxon>Pseudomonadati</taxon>
        <taxon>Pseudomonadota</taxon>
        <taxon>Betaproteobacteria</taxon>
        <taxon>Burkholderiales</taxon>
        <taxon>Burkholderiaceae</taxon>
        <taxon>Paraburkholderia</taxon>
    </lineage>
</organism>